<evidence type="ECO:0000313" key="2">
    <source>
        <dbReference type="Proteomes" id="UP001227268"/>
    </source>
</evidence>
<sequence>MHPITEIPTHPIQAEVQQQQQWQPPQPNLNNIHHHVSSVPLPQQEQHLPLTRPAVSVVDTESRGIKRKLAGWTAPSDHHPYPPVQPQPHHQQQPPPLAQFHAHPTRRESYNTILPEMDILALPLQVNMQENDIKPALPALAPSPPSPHPETTIKSEPSPPPPPPPSTLDLPSSSSPSSSSPSTVLPPVLPPVAAVADPIKKYARMGTRVPGSGDLGGSGTRMKRWPRCSGVRLDAVWKTPQEQQQQQQEGGLDGAMGDKEDEDDDDEELVWEEECYAWTDLPMNKQGFRYIPCGPSPAPTVPLSSTASLAYPPFNRRIPALCMPFGKSEDSTSTTTSTKPPSSSRVHLDFLDRSMYLKISPSGLTCTAEKGFRSIRGNVGVRAGGGWYFECLVLKGGGEGKSAVRAPVEGSGGVQGKATRPVSERLGLRAGGSGDNGDDHLSPPTTTTTTTTTATTHVSTHNPIPTSATTSSSSDGAHIRLGWARREAPLNGPCGLDGYSYGIRDATGEKVTISRPKPYAGKGFGTGDVVGCLIYLPGDDDDQGPAAREREREGKGGAPKGDEFDPSVVARKRIPIRYKGQLYFESVEYTVPKEMEALVARDGRPVDPPVAVVSATSSATTNGAAGKQGNKRSVSDSPAKKKAASKATTSSSGGKGKQAGKAVRKKSAGSKRKRGNEDNDDCSEEDTAPKPRELPRIPGSKISFFLNGKPMASRPAFEDIFSFLPLRQTDAELATCAALSKKLGALEASLRDRENYNDDGTLGYYPFVSCFGGGKVQFHPGPGWMAPVDPTSWGLGSRVGEDGVEQPIIPRPLSERWQEYYAEEMVYDERDEKEVTELLKKEALSDAAKKRVKAEKSSTGKNSKASVAKRATMAAALQAASTPISRASSAVPSTNDSIPASSHAPSALLGTIIQDRGTPGGTPAPITPVEAQFDQTQMEDSRSSPPQTVTSASSLPPPSIPLDVDARDPYAIYQCDGTVLSATSEDAPGEDDWSQGPEPVDGEPLVVDDDAPELPYGMGTPPPPPQFGVGQIQERVVDHQQAMR</sequence>
<evidence type="ECO:0000313" key="1">
    <source>
        <dbReference type="EMBL" id="KAJ9107501.1"/>
    </source>
</evidence>
<proteinExistence type="predicted"/>
<reference evidence="1" key="1">
    <citation type="submission" date="2023-04" db="EMBL/GenBank/DDBJ databases">
        <title>Draft Genome sequencing of Naganishia species isolated from polar environments using Oxford Nanopore Technology.</title>
        <authorList>
            <person name="Leo P."/>
            <person name="Venkateswaran K."/>
        </authorList>
    </citation>
    <scope>NUCLEOTIDE SEQUENCE</scope>
    <source>
        <strain evidence="1">MNA-CCFEE 5423</strain>
    </source>
</reference>
<gene>
    <name evidence="1" type="ORF">QFC21_000956</name>
</gene>
<dbReference type="Proteomes" id="UP001227268">
    <property type="component" value="Unassembled WGS sequence"/>
</dbReference>
<keyword evidence="2" id="KW-1185">Reference proteome</keyword>
<name>A0ACC2W9H5_9TREE</name>
<accession>A0ACC2W9H5</accession>
<protein>
    <submittedName>
        <fullName evidence="1">Uncharacterized protein</fullName>
    </submittedName>
</protein>
<dbReference type="EMBL" id="JASBWT010000002">
    <property type="protein sequence ID" value="KAJ9107501.1"/>
    <property type="molecule type" value="Genomic_DNA"/>
</dbReference>
<comment type="caution">
    <text evidence="1">The sequence shown here is derived from an EMBL/GenBank/DDBJ whole genome shotgun (WGS) entry which is preliminary data.</text>
</comment>
<organism evidence="1 2">
    <name type="scientific">Naganishia friedmannii</name>
    <dbReference type="NCBI Taxonomy" id="89922"/>
    <lineage>
        <taxon>Eukaryota</taxon>
        <taxon>Fungi</taxon>
        <taxon>Dikarya</taxon>
        <taxon>Basidiomycota</taxon>
        <taxon>Agaricomycotina</taxon>
        <taxon>Tremellomycetes</taxon>
        <taxon>Filobasidiales</taxon>
        <taxon>Filobasidiaceae</taxon>
        <taxon>Naganishia</taxon>
    </lineage>
</organism>